<proteinExistence type="predicted"/>
<dbReference type="SUPFAM" id="SSF50494">
    <property type="entry name" value="Trypsin-like serine proteases"/>
    <property type="match status" value="1"/>
</dbReference>
<evidence type="ECO:0000313" key="3">
    <source>
        <dbReference type="EMBL" id="MDL2078818.1"/>
    </source>
</evidence>
<gene>
    <name evidence="3" type="ORF">QNN03_20500</name>
</gene>
<feature type="compositionally biased region" description="Basic and acidic residues" evidence="1">
    <location>
        <begin position="1"/>
        <end position="13"/>
    </location>
</feature>
<evidence type="ECO:0000256" key="1">
    <source>
        <dbReference type="SAM" id="MobiDB-lite"/>
    </source>
</evidence>
<dbReference type="RefSeq" id="WP_285434122.1">
    <property type="nucleotide sequence ID" value="NZ_JASJUS010000019.1"/>
</dbReference>
<sequence>MRELGESVEELHGGPDPARVTEVWAPSDSGERRGSGYRVGERYVLTAAHPVRGALHAGVLDGGTRRAARVLFCSEAAGAALLELLEPSGEAPLPVYGTVPETDAGVPFTTAGFPLAAPGAVVRAGRLRPRRTALELTVSPPAATRSPWEGMSGAAVWCEGALVGLVGGQERVSDPSRLTAARADRWHDLLTGPQLALLHEHAGFPATPAGLTRPAPSPPTATGPTGLARLPANLPPRELDGLVTALTAIPSVSDRNSLTLILEGVDPVVAAMSPRSPALRPDIFGIVRTCLRYPGTLDQLLDAIRLMEGESVGVARMDQEAVELSRRHC</sequence>
<comment type="caution">
    <text evidence="3">The sequence shown here is derived from an EMBL/GenBank/DDBJ whole genome shotgun (WGS) entry which is preliminary data.</text>
</comment>
<feature type="domain" description="Effector-associated" evidence="2">
    <location>
        <begin position="243"/>
        <end position="319"/>
    </location>
</feature>
<name>A0ABT7J1R3_9ACTN</name>
<dbReference type="Pfam" id="PF13365">
    <property type="entry name" value="Trypsin_2"/>
    <property type="match status" value="1"/>
</dbReference>
<protein>
    <submittedName>
        <fullName evidence="3">Trypsin-like peptidase domain-containing protein</fullName>
    </submittedName>
</protein>
<evidence type="ECO:0000313" key="4">
    <source>
        <dbReference type="Proteomes" id="UP001241926"/>
    </source>
</evidence>
<dbReference type="Pfam" id="PF19956">
    <property type="entry name" value="EAD2"/>
    <property type="match status" value="1"/>
</dbReference>
<feature type="region of interest" description="Disordered" evidence="1">
    <location>
        <begin position="1"/>
        <end position="35"/>
    </location>
</feature>
<evidence type="ECO:0000259" key="2">
    <source>
        <dbReference type="Pfam" id="PF19956"/>
    </source>
</evidence>
<accession>A0ABT7J1R3</accession>
<reference evidence="3 4" key="1">
    <citation type="submission" date="2023-05" db="EMBL/GenBank/DDBJ databases">
        <title>Streptomyces fuscus sp. nov., a brown-black pigment producing actinomyces isolated from dry sand of Sea duck farm.</title>
        <authorList>
            <person name="Xie J."/>
            <person name="Shen N."/>
        </authorList>
    </citation>
    <scope>NUCLEOTIDE SEQUENCE [LARGE SCALE GENOMIC DNA]</scope>
    <source>
        <strain evidence="3 4">GXMU-J15</strain>
    </source>
</reference>
<dbReference type="Proteomes" id="UP001241926">
    <property type="component" value="Unassembled WGS sequence"/>
</dbReference>
<dbReference type="InterPro" id="IPR009003">
    <property type="entry name" value="Peptidase_S1_PA"/>
</dbReference>
<keyword evidence="4" id="KW-1185">Reference proteome</keyword>
<dbReference type="EMBL" id="JASJUS010000019">
    <property type="protein sequence ID" value="MDL2078818.1"/>
    <property type="molecule type" value="Genomic_DNA"/>
</dbReference>
<organism evidence="3 4">
    <name type="scientific">Streptomyces fuscus</name>
    <dbReference type="NCBI Taxonomy" id="3048495"/>
    <lineage>
        <taxon>Bacteria</taxon>
        <taxon>Bacillati</taxon>
        <taxon>Actinomycetota</taxon>
        <taxon>Actinomycetes</taxon>
        <taxon>Kitasatosporales</taxon>
        <taxon>Streptomycetaceae</taxon>
        <taxon>Streptomyces</taxon>
    </lineage>
</organism>
<dbReference type="InterPro" id="IPR045431">
    <property type="entry name" value="EAD2"/>
</dbReference>